<proteinExistence type="inferred from homology"/>
<keyword evidence="6" id="KW-1185">Reference proteome</keyword>
<comment type="caution">
    <text evidence="5">The sequence shown here is derived from an EMBL/GenBank/DDBJ whole genome shotgun (WGS) entry which is preliminary data.</text>
</comment>
<keyword evidence="1 5" id="KW-0808">Transferase</keyword>
<sequence length="184" mass="20708">MPGTLVTEGDDVVFRTVESEDAPLVQRSSADPRIRYSYGALHHRSLAEQEEGLEHWAEGDGNAVFVACVDDDRAPGHPEETTPIGCFSARNVDGDRAWLAYWLLPEFHGEGYGRDMAETGIGYVFRNFAVHGITAGAYDFNEASRGLLESLGFEEVARRRESRFIDGDYRDTVQYDLLRREWEG</sequence>
<dbReference type="Pfam" id="PF13302">
    <property type="entry name" value="Acetyltransf_3"/>
    <property type="match status" value="1"/>
</dbReference>
<feature type="domain" description="N-acetyltransferase" evidence="4">
    <location>
        <begin position="12"/>
        <end position="176"/>
    </location>
</feature>
<name>A0ABD5NH25_9EURY</name>
<dbReference type="PROSITE" id="PS51186">
    <property type="entry name" value="GNAT"/>
    <property type="match status" value="1"/>
</dbReference>
<protein>
    <submittedName>
        <fullName evidence="5">GNAT family N-acetyltransferase</fullName>
        <ecNumber evidence="5">2.3.-.-</ecNumber>
    </submittedName>
</protein>
<evidence type="ECO:0000313" key="6">
    <source>
        <dbReference type="Proteomes" id="UP001595660"/>
    </source>
</evidence>
<dbReference type="AlphaFoldDB" id="A0ABD5NH25"/>
<dbReference type="PANTHER" id="PTHR43792">
    <property type="entry name" value="GNAT FAMILY, PUTATIVE (AFU_ORTHOLOGUE AFUA_3G00765)-RELATED-RELATED"/>
    <property type="match status" value="1"/>
</dbReference>
<dbReference type="EMBL" id="JBHRWN010000002">
    <property type="protein sequence ID" value="MFC3478590.1"/>
    <property type="molecule type" value="Genomic_DNA"/>
</dbReference>
<evidence type="ECO:0000256" key="2">
    <source>
        <dbReference type="ARBA" id="ARBA00023315"/>
    </source>
</evidence>
<dbReference type="SUPFAM" id="SSF55729">
    <property type="entry name" value="Acyl-CoA N-acyltransferases (Nat)"/>
    <property type="match status" value="1"/>
</dbReference>
<reference evidence="5 6" key="1">
    <citation type="journal article" date="2019" name="Int. J. Syst. Evol. Microbiol.">
        <title>The Global Catalogue of Microorganisms (GCM) 10K type strain sequencing project: providing services to taxonomists for standard genome sequencing and annotation.</title>
        <authorList>
            <consortium name="The Broad Institute Genomics Platform"/>
            <consortium name="The Broad Institute Genome Sequencing Center for Infectious Disease"/>
            <person name="Wu L."/>
            <person name="Ma J."/>
        </authorList>
    </citation>
    <scope>NUCLEOTIDE SEQUENCE [LARGE SCALE GENOMIC DNA]</scope>
    <source>
        <strain evidence="5 6">CGMCC 1.12562</strain>
    </source>
</reference>
<dbReference type="Gene3D" id="3.40.630.30">
    <property type="match status" value="1"/>
</dbReference>
<dbReference type="GO" id="GO:0016746">
    <property type="term" value="F:acyltransferase activity"/>
    <property type="evidence" value="ECO:0007669"/>
    <property type="project" value="UniProtKB-KW"/>
</dbReference>
<evidence type="ECO:0000256" key="1">
    <source>
        <dbReference type="ARBA" id="ARBA00022679"/>
    </source>
</evidence>
<dbReference type="Proteomes" id="UP001595660">
    <property type="component" value="Unassembled WGS sequence"/>
</dbReference>
<organism evidence="5 6">
    <name type="scientific">Halobacterium litoreum</name>
    <dbReference type="NCBI Taxonomy" id="2039234"/>
    <lineage>
        <taxon>Archaea</taxon>
        <taxon>Methanobacteriati</taxon>
        <taxon>Methanobacteriota</taxon>
        <taxon>Stenosarchaea group</taxon>
        <taxon>Halobacteria</taxon>
        <taxon>Halobacteriales</taxon>
        <taxon>Halobacteriaceae</taxon>
        <taxon>Halobacterium</taxon>
    </lineage>
</organism>
<dbReference type="EC" id="2.3.-.-" evidence="5"/>
<evidence type="ECO:0000259" key="4">
    <source>
        <dbReference type="PROSITE" id="PS51186"/>
    </source>
</evidence>
<evidence type="ECO:0000313" key="5">
    <source>
        <dbReference type="EMBL" id="MFC3478590.1"/>
    </source>
</evidence>
<dbReference type="GeneID" id="69118400"/>
<dbReference type="RefSeq" id="WP_232570119.1">
    <property type="nucleotide sequence ID" value="NZ_CP089466.1"/>
</dbReference>
<dbReference type="InterPro" id="IPR016181">
    <property type="entry name" value="Acyl_CoA_acyltransferase"/>
</dbReference>
<dbReference type="InterPro" id="IPR051531">
    <property type="entry name" value="N-acetyltransferase"/>
</dbReference>
<dbReference type="InterPro" id="IPR000182">
    <property type="entry name" value="GNAT_dom"/>
</dbReference>
<accession>A0ABD5NH25</accession>
<gene>
    <name evidence="5" type="ORF">ACFOKC_12735</name>
</gene>
<comment type="similarity">
    <text evidence="3">Belongs to the acetyltransferase family. RimJ subfamily.</text>
</comment>
<evidence type="ECO:0000256" key="3">
    <source>
        <dbReference type="ARBA" id="ARBA00038502"/>
    </source>
</evidence>
<keyword evidence="2 5" id="KW-0012">Acyltransferase</keyword>
<dbReference type="PANTHER" id="PTHR43792:SF8">
    <property type="entry name" value="[RIBOSOMAL PROTEIN US5]-ALANINE N-ACETYLTRANSFERASE"/>
    <property type="match status" value="1"/>
</dbReference>